<dbReference type="CDD" id="cd01647">
    <property type="entry name" value="RT_LTR"/>
    <property type="match status" value="1"/>
</dbReference>
<dbReference type="InterPro" id="IPR053134">
    <property type="entry name" value="RNA-dir_DNA_polymerase"/>
</dbReference>
<gene>
    <name evidence="2" type="ORF">VitviT2T_019742</name>
</gene>
<dbReference type="PANTHER" id="PTHR24559">
    <property type="entry name" value="TRANSPOSON TY3-I GAG-POL POLYPROTEIN"/>
    <property type="match status" value="1"/>
</dbReference>
<evidence type="ECO:0000313" key="2">
    <source>
        <dbReference type="EMBL" id="WKA01461.1"/>
    </source>
</evidence>
<organism evidence="2 3">
    <name type="scientific">Vitis vinifera</name>
    <name type="common">Grape</name>
    <dbReference type="NCBI Taxonomy" id="29760"/>
    <lineage>
        <taxon>Eukaryota</taxon>
        <taxon>Viridiplantae</taxon>
        <taxon>Streptophyta</taxon>
        <taxon>Embryophyta</taxon>
        <taxon>Tracheophyta</taxon>
        <taxon>Spermatophyta</taxon>
        <taxon>Magnoliopsida</taxon>
        <taxon>eudicotyledons</taxon>
        <taxon>Gunneridae</taxon>
        <taxon>Pentapetalae</taxon>
        <taxon>rosids</taxon>
        <taxon>Vitales</taxon>
        <taxon>Vitaceae</taxon>
        <taxon>Viteae</taxon>
        <taxon>Vitis</taxon>
    </lineage>
</organism>
<dbReference type="Gene3D" id="3.30.70.270">
    <property type="match status" value="2"/>
</dbReference>
<evidence type="ECO:0000259" key="1">
    <source>
        <dbReference type="Pfam" id="PF00078"/>
    </source>
</evidence>
<sequence>MPKKSGITVMQNDKGEEVSTRLTLGWRVCIDYRKLNVVTRKDHFSLSFIDQVLERVSGHPFYCFLDGYSGYFQIEITVEDQDITTFTCPVKTYTYRRMSFGLCNAPATFQRCMLSIFSDMVEHIMEVFMDNITVYGGAFDECLVNLEAVLNRCIEKDLVLNWEKCHFMVPQGIVLGHIISKQGIEVDKAKVELIVKLPSPTIVKGVRQFLGHAS</sequence>
<dbReference type="EMBL" id="CP126660">
    <property type="protein sequence ID" value="WKA01461.1"/>
    <property type="molecule type" value="Genomic_DNA"/>
</dbReference>
<protein>
    <recommendedName>
        <fullName evidence="1">Reverse transcriptase domain-containing protein</fullName>
    </recommendedName>
</protein>
<evidence type="ECO:0000313" key="3">
    <source>
        <dbReference type="Proteomes" id="UP001227230"/>
    </source>
</evidence>
<dbReference type="Pfam" id="PF00078">
    <property type="entry name" value="RVT_1"/>
    <property type="match status" value="1"/>
</dbReference>
<name>A0ABY9D285_VITVI</name>
<dbReference type="InterPro" id="IPR000477">
    <property type="entry name" value="RT_dom"/>
</dbReference>
<keyword evidence="3" id="KW-1185">Reference proteome</keyword>
<dbReference type="SUPFAM" id="SSF56672">
    <property type="entry name" value="DNA/RNA polymerases"/>
    <property type="match status" value="1"/>
</dbReference>
<feature type="domain" description="Reverse transcriptase" evidence="1">
    <location>
        <begin position="25"/>
        <end position="179"/>
    </location>
</feature>
<dbReference type="Proteomes" id="UP001227230">
    <property type="component" value="Chromosome 13"/>
</dbReference>
<dbReference type="PANTHER" id="PTHR24559:SF444">
    <property type="entry name" value="REVERSE TRANSCRIPTASE DOMAIN-CONTAINING PROTEIN"/>
    <property type="match status" value="1"/>
</dbReference>
<dbReference type="InterPro" id="IPR043502">
    <property type="entry name" value="DNA/RNA_pol_sf"/>
</dbReference>
<proteinExistence type="predicted"/>
<accession>A0ABY9D285</accession>
<dbReference type="InterPro" id="IPR043128">
    <property type="entry name" value="Rev_trsase/Diguanyl_cyclase"/>
</dbReference>
<reference evidence="2 3" key="1">
    <citation type="journal article" date="2023" name="Hortic Res">
        <title>The complete reference genome for grapevine (Vitis vinifera L.) genetics and breeding.</title>
        <authorList>
            <person name="Shi X."/>
            <person name="Cao S."/>
            <person name="Wang X."/>
            <person name="Huang S."/>
            <person name="Wang Y."/>
            <person name="Liu Z."/>
            <person name="Liu W."/>
            <person name="Leng X."/>
            <person name="Peng Y."/>
            <person name="Wang N."/>
            <person name="Wang Y."/>
            <person name="Ma Z."/>
            <person name="Xu X."/>
            <person name="Zhang F."/>
            <person name="Xue H."/>
            <person name="Zhong H."/>
            <person name="Wang Y."/>
            <person name="Zhang K."/>
            <person name="Velt A."/>
            <person name="Avia K."/>
            <person name="Holtgrawe D."/>
            <person name="Grimplet J."/>
            <person name="Matus J.T."/>
            <person name="Ware D."/>
            <person name="Wu X."/>
            <person name="Wang H."/>
            <person name="Liu C."/>
            <person name="Fang Y."/>
            <person name="Rustenholz C."/>
            <person name="Cheng Z."/>
            <person name="Xiao H."/>
            <person name="Zhou Y."/>
        </authorList>
    </citation>
    <scope>NUCLEOTIDE SEQUENCE [LARGE SCALE GENOMIC DNA]</scope>
    <source>
        <strain evidence="3">cv. Pinot noir / PN40024</strain>
        <tissue evidence="2">Leaf</tissue>
    </source>
</reference>